<dbReference type="CDD" id="cd01949">
    <property type="entry name" value="GGDEF"/>
    <property type="match status" value="1"/>
</dbReference>
<reference evidence="5 6" key="1">
    <citation type="submission" date="2016-11" db="EMBL/GenBank/DDBJ databases">
        <authorList>
            <person name="Jaros S."/>
            <person name="Januszkiewicz K."/>
            <person name="Wedrychowicz H."/>
        </authorList>
    </citation>
    <scope>NUCLEOTIDE SEQUENCE [LARGE SCALE GENOMIC DNA]</scope>
    <source>
        <strain evidence="5 6">CGMCC 1.7049</strain>
    </source>
</reference>
<protein>
    <submittedName>
        <fullName evidence="5">Diguanylate cyclase (GGDEF) domain-containing protein</fullName>
    </submittedName>
</protein>
<dbReference type="SMART" id="SM00052">
    <property type="entry name" value="EAL"/>
    <property type="match status" value="1"/>
</dbReference>
<dbReference type="SUPFAM" id="SSF52172">
    <property type="entry name" value="CheY-like"/>
    <property type="match status" value="1"/>
</dbReference>
<dbReference type="SMART" id="SM00267">
    <property type="entry name" value="GGDEF"/>
    <property type="match status" value="1"/>
</dbReference>
<dbReference type="Gene3D" id="3.30.70.270">
    <property type="match status" value="1"/>
</dbReference>
<dbReference type="PANTHER" id="PTHR44757">
    <property type="entry name" value="DIGUANYLATE CYCLASE DGCP"/>
    <property type="match status" value="1"/>
</dbReference>
<keyword evidence="1" id="KW-0597">Phosphoprotein</keyword>
<dbReference type="CDD" id="cd01948">
    <property type="entry name" value="EAL"/>
    <property type="match status" value="1"/>
</dbReference>
<dbReference type="OrthoDB" id="5603059at2"/>
<feature type="modified residue" description="4-aspartylphosphate" evidence="1">
    <location>
        <position position="62"/>
    </location>
</feature>
<dbReference type="Pfam" id="PF00563">
    <property type="entry name" value="EAL"/>
    <property type="match status" value="1"/>
</dbReference>
<dbReference type="InterPro" id="IPR001789">
    <property type="entry name" value="Sig_transdc_resp-reg_receiver"/>
</dbReference>
<gene>
    <name evidence="5" type="ORF">SAMN04488068_2387</name>
</gene>
<dbReference type="CDD" id="cd00156">
    <property type="entry name" value="REC"/>
    <property type="match status" value="1"/>
</dbReference>
<dbReference type="InterPro" id="IPR011006">
    <property type="entry name" value="CheY-like_superfamily"/>
</dbReference>
<dbReference type="InterPro" id="IPR035919">
    <property type="entry name" value="EAL_sf"/>
</dbReference>
<dbReference type="EMBL" id="FQWZ01000005">
    <property type="protein sequence ID" value="SHH06708.1"/>
    <property type="molecule type" value="Genomic_DNA"/>
</dbReference>
<dbReference type="InterPro" id="IPR001633">
    <property type="entry name" value="EAL_dom"/>
</dbReference>
<dbReference type="InterPro" id="IPR000160">
    <property type="entry name" value="GGDEF_dom"/>
</dbReference>
<dbReference type="PANTHER" id="PTHR44757:SF2">
    <property type="entry name" value="BIOFILM ARCHITECTURE MAINTENANCE PROTEIN MBAA"/>
    <property type="match status" value="1"/>
</dbReference>
<dbReference type="Gene3D" id="3.20.20.450">
    <property type="entry name" value="EAL domain"/>
    <property type="match status" value="1"/>
</dbReference>
<feature type="domain" description="Response regulatory" evidence="2">
    <location>
        <begin position="9"/>
        <end position="127"/>
    </location>
</feature>
<dbReference type="Gene3D" id="3.40.50.2300">
    <property type="match status" value="1"/>
</dbReference>
<evidence type="ECO:0000256" key="1">
    <source>
        <dbReference type="PROSITE-ProRule" id="PRU00169"/>
    </source>
</evidence>
<sequence>MPTRRQPIGILLVEDNLADARLMTETLRDVAIPESVIIRVVRTLADALTEMRRYSFTCVLLDLNLPDGQGVGNVEALRAIDRRVAIVVLTGMDDERIAADAIRLGAQEYLIKGHFDGPKILRLIRHAVERNKHVHELEDQRYREFHRASHDSLTGLANRELLYDRVGQSMTQAHLTGEQFALCYLDLDGFKAVNDRYGHRVGDDLLIRVAQILRESVLPVDSVARVGGDEFMVLMRQVEGRLDPGPRARRLRERVMAIRQIGDHAIELDASVGIVLYPQHGDAIHLLMERADRAMYEAKRAGGGVAFYDGTLALRASDRIAEFRVELEDALQQDHFSLLYHPWVDVETRRFLGVEVLLRWERDGVTQSPDDFLRAAGASGLGGDIGLHVASKAFQQWREWIDSGLDPGLLSLNLGEPELADESYLAALGEAALAIGIDPQHVRLEIPVVLLDGERSHSVSARMRQARDLGFGVLLDQFGPDGEALKWLSSLPLSGVKLGRHVMRALQEEGECGAMYRSILAMRGAAAALGLPLIVTGVETMEERRSLLDMGCTLMQGQLFSPAERAERLLERICRGPDGFEAFWMPEEVDRLS</sequence>
<dbReference type="SUPFAM" id="SSF141868">
    <property type="entry name" value="EAL domain-like"/>
    <property type="match status" value="1"/>
</dbReference>
<dbReference type="Proteomes" id="UP000199758">
    <property type="component" value="Unassembled WGS sequence"/>
</dbReference>
<dbReference type="SMART" id="SM00448">
    <property type="entry name" value="REC"/>
    <property type="match status" value="1"/>
</dbReference>
<evidence type="ECO:0000313" key="5">
    <source>
        <dbReference type="EMBL" id="SHH06708.1"/>
    </source>
</evidence>
<proteinExistence type="predicted"/>
<dbReference type="PROSITE" id="PS50883">
    <property type="entry name" value="EAL"/>
    <property type="match status" value="1"/>
</dbReference>
<feature type="domain" description="EAL" evidence="3">
    <location>
        <begin position="320"/>
        <end position="577"/>
    </location>
</feature>
<dbReference type="PROSITE" id="PS50110">
    <property type="entry name" value="RESPONSE_REGULATORY"/>
    <property type="match status" value="1"/>
</dbReference>
<name>A0A1M5PY15_9GAMM</name>
<evidence type="ECO:0000259" key="4">
    <source>
        <dbReference type="PROSITE" id="PS50887"/>
    </source>
</evidence>
<dbReference type="PROSITE" id="PS50887">
    <property type="entry name" value="GGDEF"/>
    <property type="match status" value="1"/>
</dbReference>
<dbReference type="Pfam" id="PF00990">
    <property type="entry name" value="GGDEF"/>
    <property type="match status" value="1"/>
</dbReference>
<evidence type="ECO:0000259" key="3">
    <source>
        <dbReference type="PROSITE" id="PS50883"/>
    </source>
</evidence>
<dbReference type="Pfam" id="PF00072">
    <property type="entry name" value="Response_reg"/>
    <property type="match status" value="1"/>
</dbReference>
<dbReference type="STRING" id="490188.SAMN04488068_2387"/>
<dbReference type="GO" id="GO:0000160">
    <property type="term" value="P:phosphorelay signal transduction system"/>
    <property type="evidence" value="ECO:0007669"/>
    <property type="project" value="InterPro"/>
</dbReference>
<keyword evidence="6" id="KW-1185">Reference proteome</keyword>
<dbReference type="RefSeq" id="WP_072897857.1">
    <property type="nucleotide sequence ID" value="NZ_FQWZ01000005.1"/>
</dbReference>
<accession>A0A1M5PY15</accession>
<dbReference type="AlphaFoldDB" id="A0A1M5PY15"/>
<organism evidence="5 6">
    <name type="scientific">Hydrocarboniphaga daqingensis</name>
    <dbReference type="NCBI Taxonomy" id="490188"/>
    <lineage>
        <taxon>Bacteria</taxon>
        <taxon>Pseudomonadati</taxon>
        <taxon>Pseudomonadota</taxon>
        <taxon>Gammaproteobacteria</taxon>
        <taxon>Nevskiales</taxon>
        <taxon>Nevskiaceae</taxon>
        <taxon>Hydrocarboniphaga</taxon>
    </lineage>
</organism>
<feature type="domain" description="GGDEF" evidence="4">
    <location>
        <begin position="178"/>
        <end position="310"/>
    </location>
</feature>
<dbReference type="InterPro" id="IPR052155">
    <property type="entry name" value="Biofilm_reg_signaling"/>
</dbReference>
<dbReference type="InterPro" id="IPR043128">
    <property type="entry name" value="Rev_trsase/Diguanyl_cyclase"/>
</dbReference>
<dbReference type="NCBIfam" id="TIGR00254">
    <property type="entry name" value="GGDEF"/>
    <property type="match status" value="1"/>
</dbReference>
<dbReference type="InterPro" id="IPR029787">
    <property type="entry name" value="Nucleotide_cyclase"/>
</dbReference>
<evidence type="ECO:0000313" key="6">
    <source>
        <dbReference type="Proteomes" id="UP000199758"/>
    </source>
</evidence>
<evidence type="ECO:0000259" key="2">
    <source>
        <dbReference type="PROSITE" id="PS50110"/>
    </source>
</evidence>
<dbReference type="SUPFAM" id="SSF55073">
    <property type="entry name" value="Nucleotide cyclase"/>
    <property type="match status" value="1"/>
</dbReference>